<dbReference type="AlphaFoldDB" id="A0A432MJI4"/>
<accession>A0A432MJI4</accession>
<dbReference type="OrthoDB" id="9961578at2"/>
<proteinExistence type="predicted"/>
<evidence type="ECO:0000313" key="1">
    <source>
        <dbReference type="EMBL" id="RUL87367.1"/>
    </source>
</evidence>
<name>A0A432MJI4_9BACT</name>
<gene>
    <name evidence="1" type="ORF">TsocGM_12620</name>
</gene>
<evidence type="ECO:0000313" key="2">
    <source>
        <dbReference type="Proteomes" id="UP000280296"/>
    </source>
</evidence>
<keyword evidence="2" id="KW-1185">Reference proteome</keyword>
<dbReference type="EMBL" id="RYZH01000022">
    <property type="protein sequence ID" value="RUL87367.1"/>
    <property type="molecule type" value="Genomic_DNA"/>
</dbReference>
<sequence>MAMGSPGETFDRIEALRALLERLSAPDLTLAEAKALRPHLTDLLNPRIQDAVPGRLADSGEVASRLE</sequence>
<reference evidence="1 2" key="1">
    <citation type="submission" date="2018-12" db="EMBL/GenBank/DDBJ databases">
        <authorList>
            <person name="Toschakov S.V."/>
        </authorList>
    </citation>
    <scope>NUCLEOTIDE SEQUENCE [LARGE SCALE GENOMIC DNA]</scope>
    <source>
        <strain evidence="1 2">GM2012</strain>
    </source>
</reference>
<protein>
    <submittedName>
        <fullName evidence="1">Uncharacterized protein</fullName>
    </submittedName>
</protein>
<dbReference type="Proteomes" id="UP000280296">
    <property type="component" value="Unassembled WGS sequence"/>
</dbReference>
<comment type="caution">
    <text evidence="1">The sequence shown here is derived from an EMBL/GenBank/DDBJ whole genome shotgun (WGS) entry which is preliminary data.</text>
</comment>
<dbReference type="RefSeq" id="WP_126725731.1">
    <property type="nucleotide sequence ID" value="NZ_RYZH01000022.1"/>
</dbReference>
<reference evidence="1 2" key="2">
    <citation type="submission" date="2019-01" db="EMBL/GenBank/DDBJ databases">
        <title>Tautonia sociabilis, a novel thermotolerant planctomycete of Isosphaeraceae family, isolated from a 4000 m deep subterranean habitat.</title>
        <authorList>
            <person name="Kovaleva O.L."/>
            <person name="Elcheninov A.G."/>
            <person name="Van Heerden E."/>
            <person name="Toshchakov S.V."/>
            <person name="Novikov A."/>
            <person name="Bonch-Osmolovskaya E.A."/>
            <person name="Kublanov I.V."/>
        </authorList>
    </citation>
    <scope>NUCLEOTIDE SEQUENCE [LARGE SCALE GENOMIC DNA]</scope>
    <source>
        <strain evidence="1 2">GM2012</strain>
    </source>
</reference>
<organism evidence="1 2">
    <name type="scientific">Tautonia sociabilis</name>
    <dbReference type="NCBI Taxonomy" id="2080755"/>
    <lineage>
        <taxon>Bacteria</taxon>
        <taxon>Pseudomonadati</taxon>
        <taxon>Planctomycetota</taxon>
        <taxon>Planctomycetia</taxon>
        <taxon>Isosphaerales</taxon>
        <taxon>Isosphaeraceae</taxon>
        <taxon>Tautonia</taxon>
    </lineage>
</organism>